<reference evidence="1 2" key="1">
    <citation type="submission" date="2021-05" db="EMBL/GenBank/DDBJ databases">
        <title>Genome Assembly of Synthetic Allotetraploid Brassica napus Reveals Homoeologous Exchanges between Subgenomes.</title>
        <authorList>
            <person name="Davis J.T."/>
        </authorList>
    </citation>
    <scope>NUCLEOTIDE SEQUENCE [LARGE SCALE GENOMIC DNA]</scope>
    <source>
        <strain evidence="2">cv. Da-Ae</strain>
        <tissue evidence="1">Seedling</tissue>
    </source>
</reference>
<sequence>QAQAMLSFSSSEEIRKLFFKLNTNKAPGLDGLTSGFIKSAWDFVGEEAIASVKHFFTYLVASCLVSGLYLDFWEGTFGMFVLVPGDNLVESWYRSRSLGHVVCGEQ</sequence>
<keyword evidence="2" id="KW-1185">Reference proteome</keyword>
<gene>
    <name evidence="1" type="ORF">HID58_013611</name>
</gene>
<feature type="non-terminal residue" evidence="1">
    <location>
        <position position="1"/>
    </location>
</feature>
<accession>A0ABQ8E4G7</accession>
<proteinExistence type="predicted"/>
<dbReference type="EMBL" id="JAGKQM010000003">
    <property type="protein sequence ID" value="KAH0936494.1"/>
    <property type="molecule type" value="Genomic_DNA"/>
</dbReference>
<evidence type="ECO:0000313" key="1">
    <source>
        <dbReference type="EMBL" id="KAH0936494.1"/>
    </source>
</evidence>
<name>A0ABQ8E4G7_BRANA</name>
<comment type="caution">
    <text evidence="1">The sequence shown here is derived from an EMBL/GenBank/DDBJ whole genome shotgun (WGS) entry which is preliminary data.</text>
</comment>
<evidence type="ECO:0000313" key="2">
    <source>
        <dbReference type="Proteomes" id="UP000824890"/>
    </source>
</evidence>
<dbReference type="Proteomes" id="UP000824890">
    <property type="component" value="Unassembled WGS sequence"/>
</dbReference>
<protein>
    <submittedName>
        <fullName evidence="1">Uncharacterized protein</fullName>
    </submittedName>
</protein>
<organism evidence="1 2">
    <name type="scientific">Brassica napus</name>
    <name type="common">Rape</name>
    <dbReference type="NCBI Taxonomy" id="3708"/>
    <lineage>
        <taxon>Eukaryota</taxon>
        <taxon>Viridiplantae</taxon>
        <taxon>Streptophyta</taxon>
        <taxon>Embryophyta</taxon>
        <taxon>Tracheophyta</taxon>
        <taxon>Spermatophyta</taxon>
        <taxon>Magnoliopsida</taxon>
        <taxon>eudicotyledons</taxon>
        <taxon>Gunneridae</taxon>
        <taxon>Pentapetalae</taxon>
        <taxon>rosids</taxon>
        <taxon>malvids</taxon>
        <taxon>Brassicales</taxon>
        <taxon>Brassicaceae</taxon>
        <taxon>Brassiceae</taxon>
        <taxon>Brassica</taxon>
    </lineage>
</organism>